<feature type="chain" id="PRO_5001990270" description="Apple domain-containing protein" evidence="2">
    <location>
        <begin position="21"/>
        <end position="318"/>
    </location>
</feature>
<accession>A0A0A1TIE2</accession>
<evidence type="ECO:0008006" key="5">
    <source>
        <dbReference type="Google" id="ProtNLM"/>
    </source>
</evidence>
<evidence type="ECO:0000313" key="4">
    <source>
        <dbReference type="Proteomes" id="UP000039046"/>
    </source>
</evidence>
<gene>
    <name evidence="3" type="ORF">VHEMI06159</name>
</gene>
<dbReference type="OrthoDB" id="3440282at2759"/>
<keyword evidence="4" id="KW-1185">Reference proteome</keyword>
<evidence type="ECO:0000313" key="3">
    <source>
        <dbReference type="EMBL" id="CEJ90370.1"/>
    </source>
</evidence>
<keyword evidence="2" id="KW-0732">Signal</keyword>
<reference evidence="3 4" key="1">
    <citation type="journal article" date="2015" name="Genome Announc.">
        <title>Draft Genome Sequence and Gene Annotation of the Entomopathogenic Fungus Verticillium hemipterigenum.</title>
        <authorList>
            <person name="Horn F."/>
            <person name="Habel A."/>
            <person name="Scharf D.H."/>
            <person name="Dworschak J."/>
            <person name="Brakhage A.A."/>
            <person name="Guthke R."/>
            <person name="Hertweck C."/>
            <person name="Linde J."/>
        </authorList>
    </citation>
    <scope>NUCLEOTIDE SEQUENCE [LARGE SCALE GENOMIC DNA]</scope>
</reference>
<dbReference type="Proteomes" id="UP000039046">
    <property type="component" value="Unassembled WGS sequence"/>
</dbReference>
<proteinExistence type="predicted"/>
<dbReference type="HOGENOM" id="CLU_061426_0_0_1"/>
<dbReference type="AlphaFoldDB" id="A0A0A1TIE2"/>
<evidence type="ECO:0000256" key="2">
    <source>
        <dbReference type="SAM" id="SignalP"/>
    </source>
</evidence>
<name>A0A0A1TIE2_9HYPO</name>
<protein>
    <recommendedName>
        <fullName evidence="5">Apple domain-containing protein</fullName>
    </recommendedName>
</protein>
<evidence type="ECO:0000256" key="1">
    <source>
        <dbReference type="SAM" id="MobiDB-lite"/>
    </source>
</evidence>
<organism evidence="3 4">
    <name type="scientific">[Torrubiella] hemipterigena</name>
    <dbReference type="NCBI Taxonomy" id="1531966"/>
    <lineage>
        <taxon>Eukaryota</taxon>
        <taxon>Fungi</taxon>
        <taxon>Dikarya</taxon>
        <taxon>Ascomycota</taxon>
        <taxon>Pezizomycotina</taxon>
        <taxon>Sordariomycetes</taxon>
        <taxon>Hypocreomycetidae</taxon>
        <taxon>Hypocreales</taxon>
        <taxon>Clavicipitaceae</taxon>
        <taxon>Clavicipitaceae incertae sedis</taxon>
        <taxon>'Torrubiella' clade</taxon>
    </lineage>
</organism>
<dbReference type="EMBL" id="CDHN01000003">
    <property type="protein sequence ID" value="CEJ90370.1"/>
    <property type="molecule type" value="Genomic_DNA"/>
</dbReference>
<feature type="compositionally biased region" description="Low complexity" evidence="1">
    <location>
        <begin position="224"/>
        <end position="270"/>
    </location>
</feature>
<feature type="signal peptide" evidence="2">
    <location>
        <begin position="1"/>
        <end position="20"/>
    </location>
</feature>
<sequence length="318" mass="31619">MKFNALWAMTALVSAPAVLADAPSATCSAELIGKICDYTKPGSEFSVAAGSKEYCWDYCNAHKPCSFVIFAAGNPYTGTGSCLVYPGESYNPAKASTNCGNPTYSVYKEPTCTGGTPTNGPGACAATATPSAVASVCGYPEPSDCFSTCSASLSASDCLSQCAGKESCNFVVFNPHNPDNTPYSDGSCWMYTEGQFDPKAAKTCKGGPEQFVYTNSCPKPPSGPKSSSAPKGTSSPAASSVLSGGSSAPSGSSSPSGASSPKGSSSPSGNNAGGSSGSQTSGAAGAASSAPGHSSASVHLSVSQQMMVGIAAFVLLSL</sequence>
<feature type="compositionally biased region" description="Low complexity" evidence="1">
    <location>
        <begin position="277"/>
        <end position="297"/>
    </location>
</feature>
<feature type="region of interest" description="Disordered" evidence="1">
    <location>
        <begin position="215"/>
        <end position="298"/>
    </location>
</feature>